<sequence>MLDNPMFVGKIRYNQYENWAEKRRKGKTAVLSMLMLFSEMILV</sequence>
<protein>
    <recommendedName>
        <fullName evidence="3">Recombinase domain-containing protein</fullName>
    </recommendedName>
</protein>
<organism evidence="1 2">
    <name type="scientific">Paenibacillus profundus</name>
    <dbReference type="NCBI Taxonomy" id="1173085"/>
    <lineage>
        <taxon>Bacteria</taxon>
        <taxon>Bacillati</taxon>
        <taxon>Bacillota</taxon>
        <taxon>Bacilli</taxon>
        <taxon>Bacillales</taxon>
        <taxon>Paenibacillaceae</taxon>
        <taxon>Paenibacillus</taxon>
    </lineage>
</organism>
<dbReference type="Proteomes" id="UP001199916">
    <property type="component" value="Unassembled WGS sequence"/>
</dbReference>
<evidence type="ECO:0000313" key="2">
    <source>
        <dbReference type="Proteomes" id="UP001199916"/>
    </source>
</evidence>
<keyword evidence="2" id="KW-1185">Reference proteome</keyword>
<accession>A0ABS8Y8Y0</accession>
<reference evidence="1 2" key="1">
    <citation type="submission" date="2021-11" db="EMBL/GenBank/DDBJ databases">
        <title>Draft genome sequence of Paenibacillus profundus YoMME, a new Gram-positive bacteria with exoelectrogenic properties.</title>
        <authorList>
            <person name="Hubenova Y."/>
            <person name="Hubenova E."/>
            <person name="Manasiev Y."/>
            <person name="Peykov S."/>
            <person name="Mitov M."/>
        </authorList>
    </citation>
    <scope>NUCLEOTIDE SEQUENCE [LARGE SCALE GENOMIC DNA]</scope>
    <source>
        <strain evidence="1 2">YoMME</strain>
    </source>
</reference>
<evidence type="ECO:0000313" key="1">
    <source>
        <dbReference type="EMBL" id="MCE5168230.1"/>
    </source>
</evidence>
<comment type="caution">
    <text evidence="1">The sequence shown here is derived from an EMBL/GenBank/DDBJ whole genome shotgun (WGS) entry which is preliminary data.</text>
</comment>
<dbReference type="EMBL" id="JAJNBZ010000001">
    <property type="protein sequence ID" value="MCE5168230.1"/>
    <property type="molecule type" value="Genomic_DNA"/>
</dbReference>
<evidence type="ECO:0008006" key="3">
    <source>
        <dbReference type="Google" id="ProtNLM"/>
    </source>
</evidence>
<gene>
    <name evidence="1" type="ORF">LQV63_02700</name>
</gene>
<proteinExistence type="predicted"/>
<name>A0ABS8Y8Y0_9BACL</name>